<dbReference type="SUPFAM" id="SSF52172">
    <property type="entry name" value="CheY-like"/>
    <property type="match status" value="1"/>
</dbReference>
<dbReference type="GO" id="GO:0000976">
    <property type="term" value="F:transcription cis-regulatory region binding"/>
    <property type="evidence" value="ECO:0007669"/>
    <property type="project" value="TreeGrafter"/>
</dbReference>
<gene>
    <name evidence="10" type="ORF">ESZ36_00010</name>
</gene>
<organism evidence="10 11">
    <name type="scientific">Colwellia demingiae</name>
    <dbReference type="NCBI Taxonomy" id="89401"/>
    <lineage>
        <taxon>Bacteria</taxon>
        <taxon>Pseudomonadati</taxon>
        <taxon>Pseudomonadota</taxon>
        <taxon>Gammaproteobacteria</taxon>
        <taxon>Alteromonadales</taxon>
        <taxon>Colwelliaceae</taxon>
        <taxon>Colwellia</taxon>
    </lineage>
</organism>
<evidence type="ECO:0000259" key="9">
    <source>
        <dbReference type="PROSITE" id="PS51755"/>
    </source>
</evidence>
<evidence type="ECO:0000256" key="4">
    <source>
        <dbReference type="ARBA" id="ARBA00023125"/>
    </source>
</evidence>
<feature type="domain" description="OmpR/PhoB-type" evidence="9">
    <location>
        <begin position="125"/>
        <end position="222"/>
    </location>
</feature>
<dbReference type="Proteomes" id="UP000321822">
    <property type="component" value="Unassembled WGS sequence"/>
</dbReference>
<dbReference type="PROSITE" id="PS50110">
    <property type="entry name" value="RESPONSE_REGULATORY"/>
    <property type="match status" value="1"/>
</dbReference>
<dbReference type="PROSITE" id="PS51755">
    <property type="entry name" value="OMPR_PHOB"/>
    <property type="match status" value="1"/>
</dbReference>
<evidence type="ECO:0000256" key="6">
    <source>
        <dbReference type="PROSITE-ProRule" id="PRU00169"/>
    </source>
</evidence>
<keyword evidence="3" id="KW-0805">Transcription regulation</keyword>
<evidence type="ECO:0000259" key="8">
    <source>
        <dbReference type="PROSITE" id="PS50110"/>
    </source>
</evidence>
<accession>A0A5C6QS30</accession>
<evidence type="ECO:0000256" key="7">
    <source>
        <dbReference type="PROSITE-ProRule" id="PRU01091"/>
    </source>
</evidence>
<evidence type="ECO:0000256" key="5">
    <source>
        <dbReference type="ARBA" id="ARBA00023163"/>
    </source>
</evidence>
<dbReference type="EMBL" id="VOLT01000001">
    <property type="protein sequence ID" value="TWX71659.1"/>
    <property type="molecule type" value="Genomic_DNA"/>
</dbReference>
<dbReference type="SMART" id="SM00862">
    <property type="entry name" value="Trans_reg_C"/>
    <property type="match status" value="1"/>
</dbReference>
<dbReference type="PANTHER" id="PTHR48111:SF22">
    <property type="entry name" value="REGULATOR OF RPOS"/>
    <property type="match status" value="1"/>
</dbReference>
<dbReference type="OrthoDB" id="9802426at2"/>
<dbReference type="RefSeq" id="WP_146781784.1">
    <property type="nucleotide sequence ID" value="NZ_VOLT01000001.1"/>
</dbReference>
<dbReference type="PANTHER" id="PTHR48111">
    <property type="entry name" value="REGULATOR OF RPOS"/>
    <property type="match status" value="1"/>
</dbReference>
<name>A0A5C6QS30_9GAMM</name>
<feature type="domain" description="Response regulatory" evidence="8">
    <location>
        <begin position="2"/>
        <end position="116"/>
    </location>
</feature>
<keyword evidence="4 7" id="KW-0238">DNA-binding</keyword>
<dbReference type="GO" id="GO:0005829">
    <property type="term" value="C:cytosol"/>
    <property type="evidence" value="ECO:0007669"/>
    <property type="project" value="TreeGrafter"/>
</dbReference>
<dbReference type="InterPro" id="IPR001789">
    <property type="entry name" value="Sig_transdc_resp-reg_receiver"/>
</dbReference>
<evidence type="ECO:0000313" key="11">
    <source>
        <dbReference type="Proteomes" id="UP000321822"/>
    </source>
</evidence>
<dbReference type="CDD" id="cd00383">
    <property type="entry name" value="trans_reg_C"/>
    <property type="match status" value="1"/>
</dbReference>
<dbReference type="SUPFAM" id="SSF46894">
    <property type="entry name" value="C-terminal effector domain of the bipartite response regulators"/>
    <property type="match status" value="1"/>
</dbReference>
<dbReference type="InterPro" id="IPR001867">
    <property type="entry name" value="OmpR/PhoB-type_DNA-bd"/>
</dbReference>
<dbReference type="GO" id="GO:0000156">
    <property type="term" value="F:phosphorelay response regulator activity"/>
    <property type="evidence" value="ECO:0007669"/>
    <property type="project" value="TreeGrafter"/>
</dbReference>
<dbReference type="CDD" id="cd17574">
    <property type="entry name" value="REC_OmpR"/>
    <property type="match status" value="1"/>
</dbReference>
<evidence type="ECO:0000256" key="1">
    <source>
        <dbReference type="ARBA" id="ARBA00022553"/>
    </source>
</evidence>
<sequence>MKILLVEDCQSVAEVIFDYFEESDFELDYAATGNLGLSLAQSQKFDCIILDIMLPGLDGISLCKQLRAEGNNTPIIMLTARDTNSDMLIGLRHGADDYIVKPFNLELLEARIHSVTRRHSGSGFITQLTCGPITLDINTHQVWRGKQEIKLTPICFKILSLLVKKSPNVVSRQEIEELLWSDDLPDQDILRKHVYQLRHKVDKPFKENIIETVPKLGYRLVVGQ</sequence>
<protein>
    <submittedName>
        <fullName evidence="10">Response regulator transcription factor</fullName>
    </submittedName>
</protein>
<dbReference type="InterPro" id="IPR039420">
    <property type="entry name" value="WalR-like"/>
</dbReference>
<dbReference type="Gene3D" id="3.40.50.2300">
    <property type="match status" value="1"/>
</dbReference>
<reference evidence="10 11" key="1">
    <citation type="submission" date="2019-07" db="EMBL/GenBank/DDBJ databases">
        <title>Genomes of sea-ice associated Colwellia species.</title>
        <authorList>
            <person name="Bowman J.P."/>
        </authorList>
    </citation>
    <scope>NUCLEOTIDE SEQUENCE [LARGE SCALE GENOMIC DNA]</scope>
    <source>
        <strain evidence="10 11">ACAM 459</strain>
    </source>
</reference>
<feature type="modified residue" description="4-aspartylphosphate" evidence="6">
    <location>
        <position position="51"/>
    </location>
</feature>
<keyword evidence="2" id="KW-0902">Two-component regulatory system</keyword>
<dbReference type="Pfam" id="PF00072">
    <property type="entry name" value="Response_reg"/>
    <property type="match status" value="1"/>
</dbReference>
<feature type="DNA-binding region" description="OmpR/PhoB-type" evidence="7">
    <location>
        <begin position="125"/>
        <end position="222"/>
    </location>
</feature>
<dbReference type="Gene3D" id="1.10.10.10">
    <property type="entry name" value="Winged helix-like DNA-binding domain superfamily/Winged helix DNA-binding domain"/>
    <property type="match status" value="1"/>
</dbReference>
<evidence type="ECO:0000313" key="10">
    <source>
        <dbReference type="EMBL" id="TWX71659.1"/>
    </source>
</evidence>
<keyword evidence="5" id="KW-0804">Transcription</keyword>
<dbReference type="FunFam" id="3.40.50.2300:FF:000001">
    <property type="entry name" value="DNA-binding response regulator PhoB"/>
    <property type="match status" value="1"/>
</dbReference>
<dbReference type="GO" id="GO:0006355">
    <property type="term" value="P:regulation of DNA-templated transcription"/>
    <property type="evidence" value="ECO:0007669"/>
    <property type="project" value="InterPro"/>
</dbReference>
<dbReference type="GO" id="GO:0032993">
    <property type="term" value="C:protein-DNA complex"/>
    <property type="evidence" value="ECO:0007669"/>
    <property type="project" value="TreeGrafter"/>
</dbReference>
<dbReference type="Pfam" id="PF00486">
    <property type="entry name" value="Trans_reg_C"/>
    <property type="match status" value="1"/>
</dbReference>
<keyword evidence="1 6" id="KW-0597">Phosphoprotein</keyword>
<dbReference type="InterPro" id="IPR011006">
    <property type="entry name" value="CheY-like_superfamily"/>
</dbReference>
<evidence type="ECO:0000256" key="3">
    <source>
        <dbReference type="ARBA" id="ARBA00023015"/>
    </source>
</evidence>
<dbReference type="AlphaFoldDB" id="A0A5C6QS30"/>
<keyword evidence="11" id="KW-1185">Reference proteome</keyword>
<dbReference type="SMART" id="SM00448">
    <property type="entry name" value="REC"/>
    <property type="match status" value="1"/>
</dbReference>
<dbReference type="InterPro" id="IPR016032">
    <property type="entry name" value="Sig_transdc_resp-reg_C-effctor"/>
</dbReference>
<comment type="caution">
    <text evidence="10">The sequence shown here is derived from an EMBL/GenBank/DDBJ whole genome shotgun (WGS) entry which is preliminary data.</text>
</comment>
<proteinExistence type="predicted"/>
<dbReference type="InterPro" id="IPR036388">
    <property type="entry name" value="WH-like_DNA-bd_sf"/>
</dbReference>
<evidence type="ECO:0000256" key="2">
    <source>
        <dbReference type="ARBA" id="ARBA00023012"/>
    </source>
</evidence>